<dbReference type="PANTHER" id="PTHR42732">
    <property type="entry name" value="BETA-GALACTOSIDASE"/>
    <property type="match status" value="1"/>
</dbReference>
<dbReference type="Gene3D" id="2.60.120.260">
    <property type="entry name" value="Galactose-binding domain-like"/>
    <property type="match status" value="1"/>
</dbReference>
<dbReference type="InterPro" id="IPR036156">
    <property type="entry name" value="Beta-gal/glucu_dom_sf"/>
</dbReference>
<dbReference type="AlphaFoldDB" id="A0A7I8DNG1"/>
<keyword evidence="2" id="KW-0378">Hydrolase</keyword>
<dbReference type="Pfam" id="PF18565">
    <property type="entry name" value="Glyco_hydro2_C5"/>
    <property type="match status" value="1"/>
</dbReference>
<dbReference type="GO" id="GO:0005975">
    <property type="term" value="P:carbohydrate metabolic process"/>
    <property type="evidence" value="ECO:0007669"/>
    <property type="project" value="InterPro"/>
</dbReference>
<dbReference type="InterPro" id="IPR051913">
    <property type="entry name" value="GH2_Domain-Containing"/>
</dbReference>
<dbReference type="InterPro" id="IPR023232">
    <property type="entry name" value="Glyco_hydro_2_AS"/>
</dbReference>
<feature type="domain" description="DUF4982" evidence="7">
    <location>
        <begin position="620"/>
        <end position="673"/>
    </location>
</feature>
<evidence type="ECO:0000313" key="9">
    <source>
        <dbReference type="EMBL" id="BCJ99948.1"/>
    </source>
</evidence>
<feature type="domain" description="Glycosyl hydrolases family 2 sugar binding" evidence="6">
    <location>
        <begin position="14"/>
        <end position="150"/>
    </location>
</feature>
<evidence type="ECO:0000313" key="10">
    <source>
        <dbReference type="Proteomes" id="UP000515703"/>
    </source>
</evidence>
<evidence type="ECO:0000256" key="1">
    <source>
        <dbReference type="ARBA" id="ARBA00007401"/>
    </source>
</evidence>
<proteinExistence type="inferred from homology"/>
<dbReference type="EMBL" id="AP023368">
    <property type="protein sequence ID" value="BCJ99948.1"/>
    <property type="molecule type" value="Genomic_DNA"/>
</dbReference>
<feature type="domain" description="Glycoside hydrolase family 2 catalytic" evidence="5">
    <location>
        <begin position="278"/>
        <end position="522"/>
    </location>
</feature>
<dbReference type="RefSeq" id="WP_185255667.1">
    <property type="nucleotide sequence ID" value="NZ_AP023368.1"/>
</dbReference>
<dbReference type="Pfam" id="PF02836">
    <property type="entry name" value="Glyco_hydro_2_C"/>
    <property type="match status" value="1"/>
</dbReference>
<feature type="domain" description="Glycoside hydrolase family 2" evidence="8">
    <location>
        <begin position="720"/>
        <end position="807"/>
    </location>
</feature>
<dbReference type="Gene3D" id="2.60.40.10">
    <property type="entry name" value="Immunoglobulins"/>
    <property type="match status" value="3"/>
</dbReference>
<dbReference type="Gene3D" id="3.20.20.80">
    <property type="entry name" value="Glycosidases"/>
    <property type="match status" value="1"/>
</dbReference>
<protein>
    <recommendedName>
        <fullName evidence="11">Beta-galactosidase</fullName>
    </recommendedName>
</protein>
<evidence type="ECO:0000259" key="4">
    <source>
        <dbReference type="Pfam" id="PF00703"/>
    </source>
</evidence>
<gene>
    <name evidence="9" type="ORF">bsdcttw_29890</name>
</gene>
<dbReference type="PROSITE" id="PS00608">
    <property type="entry name" value="GLYCOSYL_HYDROL_F2_2"/>
    <property type="match status" value="1"/>
</dbReference>
<dbReference type="SUPFAM" id="SSF49785">
    <property type="entry name" value="Galactose-binding domain-like"/>
    <property type="match status" value="1"/>
</dbReference>
<evidence type="ECO:0000259" key="8">
    <source>
        <dbReference type="Pfam" id="PF18565"/>
    </source>
</evidence>
<name>A0A7I8DNG1_9FIRM</name>
<evidence type="ECO:0000256" key="3">
    <source>
        <dbReference type="ARBA" id="ARBA00023295"/>
    </source>
</evidence>
<dbReference type="Pfam" id="PF00703">
    <property type="entry name" value="Glyco_hydro_2"/>
    <property type="match status" value="1"/>
</dbReference>
<dbReference type="SUPFAM" id="SSF51445">
    <property type="entry name" value="(Trans)glycosidases"/>
    <property type="match status" value="1"/>
</dbReference>
<dbReference type="InterPro" id="IPR032311">
    <property type="entry name" value="DUF4982"/>
</dbReference>
<dbReference type="InterPro" id="IPR006102">
    <property type="entry name" value="Ig-like_GH2"/>
</dbReference>
<comment type="similarity">
    <text evidence="1">Belongs to the glycosyl hydrolase 2 family.</text>
</comment>
<dbReference type="SUPFAM" id="SSF49303">
    <property type="entry name" value="beta-Galactosidase/glucuronidase domain"/>
    <property type="match status" value="1"/>
</dbReference>
<reference evidence="9 10" key="1">
    <citation type="submission" date="2020-08" db="EMBL/GenBank/DDBJ databases">
        <title>Draft genome sequencing of an Anaerocolumna strain isolated from anoxic soil subjected to BSD treatment.</title>
        <authorList>
            <person name="Uek A."/>
            <person name="Tonouchi A."/>
        </authorList>
    </citation>
    <scope>NUCLEOTIDE SEQUENCE [LARGE SCALE GENOMIC DNA]</scope>
    <source>
        <strain evidence="9 10">CTTW</strain>
    </source>
</reference>
<evidence type="ECO:0000259" key="6">
    <source>
        <dbReference type="Pfam" id="PF02837"/>
    </source>
</evidence>
<evidence type="ECO:0000259" key="7">
    <source>
        <dbReference type="Pfam" id="PF16355"/>
    </source>
</evidence>
<accession>A0A7I8DNG1</accession>
<dbReference type="KEGG" id="acht:bsdcttw_29890"/>
<evidence type="ECO:0000256" key="2">
    <source>
        <dbReference type="ARBA" id="ARBA00022801"/>
    </source>
</evidence>
<dbReference type="Proteomes" id="UP000515703">
    <property type="component" value="Chromosome"/>
</dbReference>
<dbReference type="InterPro" id="IPR013783">
    <property type="entry name" value="Ig-like_fold"/>
</dbReference>
<evidence type="ECO:0000259" key="5">
    <source>
        <dbReference type="Pfam" id="PF02836"/>
    </source>
</evidence>
<dbReference type="GO" id="GO:0004553">
    <property type="term" value="F:hydrolase activity, hydrolyzing O-glycosyl compounds"/>
    <property type="evidence" value="ECO:0007669"/>
    <property type="project" value="InterPro"/>
</dbReference>
<dbReference type="InterPro" id="IPR006101">
    <property type="entry name" value="Glyco_hydro_2"/>
</dbReference>
<sequence>MNDIRLSKWKFHYNDCPDAWYKDFDDCSCEEVTVPHDWSVHMPFSKEYSSGTGYLAGGIGWYRTEFYLPEELKNKRIYITFDGVYKNSQVWCNSYHLGKRPFGYATFRYDITSQAVFGDQVNVISVKVDHWDISDSRWFTGSGITRKVTITAEESVHADYNGVFFTAPKVDKDNADILIHTTLLNESSQKAEITLSHHLRYDGKTYLTLNTFHSLSAGEKKQVTSEGNLLSPKLWSVEEPSLYQLVTEIKAISAEDSYESLQRYETMVGIRSILFTPDKGFFLNGESLKLKGVCVHHDAGCLGAAVLPSVWLRRLERLKEMGCNSIRMSHNPHMPELYDLCDAMGFLVMDEAFDEWENPKNKWWTGHNVYPPRHQGYAEDFPLWHEKDLTDLILRDRNHPSIIMWSIGNEIDYPNDPYCHPLFESMTGNNDKNKPAAERMYNPSKPNAERLSVLSAHLTGIVKQSDPTRPVTAAVAFPELSTYIGYIDPFDVVGYNYKEQWYEQDHKRFPDKPFLGSENSHSLSAWKAVRDLEYISGQYLWTGIDYLGEAHGWPVRGSSAGILTTAGFEKTSYFRRKSFWSLTPFVYISTAREDKEPFSEANKHEREWKEMHRSYHYIPGESIEIRCYTNLPFAELFVNNKSLGRKAYNDNLGYIPFTLPFEAGELKAYAYTDAEAHKESASDFLHTNGAPCGLELKCWSPEEKLLTFNKDYISSILSYDGLLLKQIEITVVDGEGYPCHSDSTLLSVSIKGGTLLGLDNGNLSDLREYSSSERRVYNGKLLVYAVVPEEGAAVLTVTGNCLKEENIIL</sequence>
<dbReference type="Pfam" id="PF02837">
    <property type="entry name" value="Glyco_hydro_2_N"/>
    <property type="match status" value="1"/>
</dbReference>
<reference evidence="9 10" key="2">
    <citation type="submission" date="2020-08" db="EMBL/GenBank/DDBJ databases">
        <authorList>
            <person name="Ueki A."/>
            <person name="Tonouchi A."/>
        </authorList>
    </citation>
    <scope>NUCLEOTIDE SEQUENCE [LARGE SCALE GENOMIC DNA]</scope>
    <source>
        <strain evidence="9 10">CTTW</strain>
    </source>
</reference>
<dbReference type="Pfam" id="PF16355">
    <property type="entry name" value="DUF4982"/>
    <property type="match status" value="1"/>
</dbReference>
<dbReference type="InterPro" id="IPR017853">
    <property type="entry name" value="GH"/>
</dbReference>
<feature type="domain" description="Glycoside hydrolase family 2 immunoglobulin-like beta-sandwich" evidence="4">
    <location>
        <begin position="164"/>
        <end position="271"/>
    </location>
</feature>
<dbReference type="InterPro" id="IPR006103">
    <property type="entry name" value="Glyco_hydro_2_cat"/>
</dbReference>
<dbReference type="InterPro" id="IPR040605">
    <property type="entry name" value="Glyco_hydro2_dom5"/>
</dbReference>
<dbReference type="InterPro" id="IPR008979">
    <property type="entry name" value="Galactose-bd-like_sf"/>
</dbReference>
<dbReference type="PRINTS" id="PR00132">
    <property type="entry name" value="GLHYDRLASE2"/>
</dbReference>
<keyword evidence="3" id="KW-0326">Glycosidase</keyword>
<dbReference type="PANTHER" id="PTHR42732:SF1">
    <property type="entry name" value="BETA-MANNOSIDASE"/>
    <property type="match status" value="1"/>
</dbReference>
<dbReference type="InterPro" id="IPR006104">
    <property type="entry name" value="Glyco_hydro_2_N"/>
</dbReference>
<organism evidence="9 10">
    <name type="scientific">Anaerocolumna chitinilytica</name>
    <dbReference type="NCBI Taxonomy" id="1727145"/>
    <lineage>
        <taxon>Bacteria</taxon>
        <taxon>Bacillati</taxon>
        <taxon>Bacillota</taxon>
        <taxon>Clostridia</taxon>
        <taxon>Lachnospirales</taxon>
        <taxon>Lachnospiraceae</taxon>
        <taxon>Anaerocolumna</taxon>
    </lineage>
</organism>
<evidence type="ECO:0008006" key="11">
    <source>
        <dbReference type="Google" id="ProtNLM"/>
    </source>
</evidence>
<keyword evidence="10" id="KW-1185">Reference proteome</keyword>